<dbReference type="AlphaFoldDB" id="A0A0E9V605"/>
<dbReference type="EMBL" id="GBXM01035156">
    <property type="protein sequence ID" value="JAH73421.1"/>
    <property type="molecule type" value="Transcribed_RNA"/>
</dbReference>
<reference evidence="1" key="1">
    <citation type="submission" date="2014-11" db="EMBL/GenBank/DDBJ databases">
        <authorList>
            <person name="Amaro Gonzalez C."/>
        </authorList>
    </citation>
    <scope>NUCLEOTIDE SEQUENCE</scope>
</reference>
<evidence type="ECO:0000313" key="1">
    <source>
        <dbReference type="EMBL" id="JAH73421.1"/>
    </source>
</evidence>
<sequence>MNVIVFYSFIMMTVNMLRRWE</sequence>
<accession>A0A0E9V605</accession>
<organism evidence="1">
    <name type="scientific">Anguilla anguilla</name>
    <name type="common">European freshwater eel</name>
    <name type="synonym">Muraena anguilla</name>
    <dbReference type="NCBI Taxonomy" id="7936"/>
    <lineage>
        <taxon>Eukaryota</taxon>
        <taxon>Metazoa</taxon>
        <taxon>Chordata</taxon>
        <taxon>Craniata</taxon>
        <taxon>Vertebrata</taxon>
        <taxon>Euteleostomi</taxon>
        <taxon>Actinopterygii</taxon>
        <taxon>Neopterygii</taxon>
        <taxon>Teleostei</taxon>
        <taxon>Anguilliformes</taxon>
        <taxon>Anguillidae</taxon>
        <taxon>Anguilla</taxon>
    </lineage>
</organism>
<reference evidence="1" key="2">
    <citation type="journal article" date="2015" name="Fish Shellfish Immunol.">
        <title>Early steps in the European eel (Anguilla anguilla)-Vibrio vulnificus interaction in the gills: Role of the RtxA13 toxin.</title>
        <authorList>
            <person name="Callol A."/>
            <person name="Pajuelo D."/>
            <person name="Ebbesson L."/>
            <person name="Teles M."/>
            <person name="MacKenzie S."/>
            <person name="Amaro C."/>
        </authorList>
    </citation>
    <scope>NUCLEOTIDE SEQUENCE</scope>
</reference>
<proteinExistence type="predicted"/>
<protein>
    <submittedName>
        <fullName evidence="1">Uncharacterized protein</fullName>
    </submittedName>
</protein>
<name>A0A0E9V605_ANGAN</name>